<dbReference type="InterPro" id="IPR008542">
    <property type="entry name" value="BIg21"/>
</dbReference>
<proteinExistence type="predicted"/>
<comment type="caution">
    <text evidence="2">The sequence shown here is derived from an EMBL/GenBank/DDBJ whole genome shotgun (WGS) entry which is preliminary data.</text>
</comment>
<sequence>ALLISAMLPGWTWAESAWQDSSDTVGEFNGTVPTADSASIPVYQGSVFLDPTKTHEVAFTAKPSEFNADVSVSKLLVTNPQDREGDIIATPRWENQTPPAVSLVWADAATPDTLLDPQPVADRSFCAQGLAGRSLVAWAQPDPQQTMPLLYLLTSTGYPYESVLTLADQKVTLKIAPAQGDLISVSAAGYDESSGAAKMTVGGSITLTVTTKDCVGNVVGNIPFVIKRKDAENRQGVVNNTAPVKLGTTELTTTATEYRGTTDANGVATVTVTQANGPGVKTPLVASLAGIAQASETAVIFTVLTSPD</sequence>
<dbReference type="EMBL" id="JACZOI010000447">
    <property type="protein sequence ID" value="MBE0981018.1"/>
    <property type="molecule type" value="Genomic_DNA"/>
</dbReference>
<accession>A0AAP1WED9</accession>
<feature type="non-terminal residue" evidence="2">
    <location>
        <position position="1"/>
    </location>
</feature>
<dbReference type="Pfam" id="PF05688">
    <property type="entry name" value="BIg21"/>
    <property type="match status" value="1"/>
</dbReference>
<gene>
    <name evidence="2" type="ORF">IH772_28125</name>
</gene>
<dbReference type="AlphaFoldDB" id="A0AAP1WED9"/>
<reference evidence="2" key="1">
    <citation type="submission" date="2020-09" db="EMBL/GenBank/DDBJ databases">
        <title>Emerging polyconal dissemination of OXA-244-producing E. coli in France.</title>
        <authorList>
            <person name="Emeraud C."/>
            <person name="Girlich D."/>
            <person name="Bonnin R.A."/>
            <person name="Jousset A.B."/>
            <person name="Naas T."/>
            <person name="Dortet L."/>
        </authorList>
    </citation>
    <scope>NUCLEOTIDE SEQUENCE</scope>
    <source>
        <strain evidence="2">225E3</strain>
    </source>
</reference>
<evidence type="ECO:0000259" key="1">
    <source>
        <dbReference type="Pfam" id="PF05688"/>
    </source>
</evidence>
<protein>
    <submittedName>
        <fullName evidence="2">RatA-like protein</fullName>
    </submittedName>
</protein>
<feature type="domain" description="Bacterial Immunoglobulin-like 21" evidence="1">
    <location>
        <begin position="202"/>
        <end position="304"/>
    </location>
</feature>
<evidence type="ECO:0000313" key="2">
    <source>
        <dbReference type="EMBL" id="MBE0981018.1"/>
    </source>
</evidence>
<organism evidence="2 3">
    <name type="scientific">Escherichia coli</name>
    <dbReference type="NCBI Taxonomy" id="562"/>
    <lineage>
        <taxon>Bacteria</taxon>
        <taxon>Pseudomonadati</taxon>
        <taxon>Pseudomonadota</taxon>
        <taxon>Gammaproteobacteria</taxon>
        <taxon>Enterobacterales</taxon>
        <taxon>Enterobacteriaceae</taxon>
        <taxon>Escherichia</taxon>
    </lineage>
</organism>
<dbReference type="Proteomes" id="UP000640866">
    <property type="component" value="Unassembled WGS sequence"/>
</dbReference>
<evidence type="ECO:0000313" key="3">
    <source>
        <dbReference type="Proteomes" id="UP000640866"/>
    </source>
</evidence>
<feature type="non-terminal residue" evidence="2">
    <location>
        <position position="308"/>
    </location>
</feature>
<name>A0AAP1WED9_ECOLX</name>
<dbReference type="RefSeq" id="WP_289711263.1">
    <property type="nucleotide sequence ID" value="NZ_JACZOI010000447.1"/>
</dbReference>